<proteinExistence type="predicted"/>
<dbReference type="AlphaFoldDB" id="A0A545UM33"/>
<dbReference type="Proteomes" id="UP000315783">
    <property type="component" value="Unassembled WGS sequence"/>
</dbReference>
<reference evidence="1 2" key="1">
    <citation type="journal article" date="2019" name="Appl. Microbiol. Biotechnol.">
        <title>Genome sequence of Isaria javanica and comparative genome analysis insights into family S53 peptidase evolution in fungal entomopathogens.</title>
        <authorList>
            <person name="Lin R."/>
            <person name="Zhang X."/>
            <person name="Xin B."/>
            <person name="Zou M."/>
            <person name="Gao Y."/>
            <person name="Qin F."/>
            <person name="Hu Q."/>
            <person name="Xie B."/>
            <person name="Cheng X."/>
        </authorList>
    </citation>
    <scope>NUCLEOTIDE SEQUENCE [LARGE SCALE GENOMIC DNA]</scope>
    <source>
        <strain evidence="1 2">IJ1G</strain>
    </source>
</reference>
<evidence type="ECO:0000313" key="1">
    <source>
        <dbReference type="EMBL" id="TQV90513.1"/>
    </source>
</evidence>
<protein>
    <submittedName>
        <fullName evidence="1">Uncharacterized protein</fullName>
    </submittedName>
</protein>
<dbReference type="STRING" id="43265.A0A545UM33"/>
<gene>
    <name evidence="1" type="ORF">IF1G_10836</name>
</gene>
<sequence length="120" mass="13533">MCILLGRRLCHLKAVSYRSAGAFYPTRTFHSAKADFITLNSRGSLISKQIDIFIGDPGQAFIIFNRDIGFAMKSSITQQAGISLSSDLEKVALTFFHESKYFAYYAISADRYRDRFTAPE</sequence>
<accession>A0A545UM33</accession>
<name>A0A545UM33_9HYPO</name>
<organism evidence="1 2">
    <name type="scientific">Cordyceps javanica</name>
    <dbReference type="NCBI Taxonomy" id="43265"/>
    <lineage>
        <taxon>Eukaryota</taxon>
        <taxon>Fungi</taxon>
        <taxon>Dikarya</taxon>
        <taxon>Ascomycota</taxon>
        <taxon>Pezizomycotina</taxon>
        <taxon>Sordariomycetes</taxon>
        <taxon>Hypocreomycetidae</taxon>
        <taxon>Hypocreales</taxon>
        <taxon>Cordycipitaceae</taxon>
        <taxon>Cordyceps</taxon>
    </lineage>
</organism>
<comment type="caution">
    <text evidence="1">The sequence shown here is derived from an EMBL/GenBank/DDBJ whole genome shotgun (WGS) entry which is preliminary data.</text>
</comment>
<evidence type="ECO:0000313" key="2">
    <source>
        <dbReference type="Proteomes" id="UP000315783"/>
    </source>
</evidence>
<dbReference type="EMBL" id="SPUK01000026">
    <property type="protein sequence ID" value="TQV90513.1"/>
    <property type="molecule type" value="Genomic_DNA"/>
</dbReference>
<keyword evidence="2" id="KW-1185">Reference proteome</keyword>